<evidence type="ECO:0000313" key="1">
    <source>
        <dbReference type="EMBL" id="RAL00424.1"/>
    </source>
</evidence>
<reference evidence="1 2" key="1">
    <citation type="submission" date="2018-02" db="EMBL/GenBank/DDBJ databases">
        <title>The genomes of Aspergillus section Nigri reveals drivers in fungal speciation.</title>
        <authorList>
            <consortium name="DOE Joint Genome Institute"/>
            <person name="Vesth T.C."/>
            <person name="Nybo J."/>
            <person name="Theobald S."/>
            <person name="Brandl J."/>
            <person name="Frisvad J.C."/>
            <person name="Nielsen K.F."/>
            <person name="Lyhne E.K."/>
            <person name="Kogle M.E."/>
            <person name="Kuo A."/>
            <person name="Riley R."/>
            <person name="Clum A."/>
            <person name="Nolan M."/>
            <person name="Lipzen A."/>
            <person name="Salamov A."/>
            <person name="Henrissat B."/>
            <person name="Wiebenga A."/>
            <person name="De vries R.P."/>
            <person name="Grigoriev I.V."/>
            <person name="Mortensen U.H."/>
            <person name="Andersen M.R."/>
            <person name="Baker S.E."/>
        </authorList>
    </citation>
    <scope>NUCLEOTIDE SEQUENCE [LARGE SCALE GENOMIC DNA]</scope>
    <source>
        <strain evidence="1 2">CBS 121593</strain>
    </source>
</reference>
<gene>
    <name evidence="1" type="ORF">BO80DRAFT_97847</name>
</gene>
<evidence type="ECO:0000313" key="2">
    <source>
        <dbReference type="Proteomes" id="UP000249402"/>
    </source>
</evidence>
<dbReference type="VEuPathDB" id="FungiDB:BO80DRAFT_97847"/>
<protein>
    <submittedName>
        <fullName evidence="1">Uncharacterized protein</fullName>
    </submittedName>
</protein>
<dbReference type="RefSeq" id="XP_025574751.1">
    <property type="nucleotide sequence ID" value="XM_025724981.1"/>
</dbReference>
<proteinExistence type="predicted"/>
<dbReference type="AlphaFoldDB" id="A0A395H2H9"/>
<dbReference type="GeneID" id="37229846"/>
<dbReference type="OrthoDB" id="10506504at2759"/>
<accession>A0A395H2H9</accession>
<organism evidence="1 2">
    <name type="scientific">Aspergillus ibericus CBS 121593</name>
    <dbReference type="NCBI Taxonomy" id="1448316"/>
    <lineage>
        <taxon>Eukaryota</taxon>
        <taxon>Fungi</taxon>
        <taxon>Dikarya</taxon>
        <taxon>Ascomycota</taxon>
        <taxon>Pezizomycotina</taxon>
        <taxon>Eurotiomycetes</taxon>
        <taxon>Eurotiomycetidae</taxon>
        <taxon>Eurotiales</taxon>
        <taxon>Aspergillaceae</taxon>
        <taxon>Aspergillus</taxon>
        <taxon>Aspergillus subgen. Circumdati</taxon>
    </lineage>
</organism>
<dbReference type="EMBL" id="KZ824440">
    <property type="protein sequence ID" value="RAL00424.1"/>
    <property type="molecule type" value="Genomic_DNA"/>
</dbReference>
<keyword evidence="2" id="KW-1185">Reference proteome</keyword>
<dbReference type="Proteomes" id="UP000249402">
    <property type="component" value="Unassembled WGS sequence"/>
</dbReference>
<name>A0A395H2H9_9EURO</name>
<sequence length="131" mass="14752">MLPFPLTRRIRSPVHPPSHPSGILILMLFHPALDCPKPSVFAPASITQTELTYHAASKSLYPSEISFIFISKEIILSGTVSELLLEYLASLRFAHLILNLIEVNPPDRPLHWLKGICYTEHTRSQFNSPLP</sequence>